<keyword evidence="4" id="KW-1185">Reference proteome</keyword>
<reference key="1">
    <citation type="submission" date="2008-12" db="EMBL/GenBank/DDBJ databases">
        <title>Complete genome sequence of Rhodobacter capsulatus SB1003.</title>
        <authorList>
            <person name="Strnad H."/>
            <person name="Lapidus A."/>
            <person name="Vlcek C."/>
            <person name="Ulbrich P."/>
            <person name="Paces J."/>
            <person name="Maltsev N."/>
            <person name="Kumar V."/>
            <person name="Kogan Y."/>
            <person name="Milgram A."/>
            <person name="Rebrekov D."/>
            <person name="Mazur M."/>
            <person name="Cox R."/>
            <person name="Kyrpides N."/>
            <person name="Kolar M."/>
            <person name="Sachova J."/>
            <person name="Ridl J."/>
            <person name="Ivanova N."/>
            <person name="Kapatral V."/>
            <person name="Los T."/>
            <person name="Lykidis A."/>
            <person name="Mikhailova N."/>
            <person name="Reznik G."/>
            <person name="Vasieva O."/>
            <person name="Fonstein M."/>
            <person name="Paces V."/>
            <person name="Haselkorn R."/>
        </authorList>
    </citation>
    <scope>NUCLEOTIDE SEQUENCE</scope>
    <source>
        <strain>SB1003</strain>
    </source>
</reference>
<feature type="region of interest" description="Disordered" evidence="2">
    <location>
        <begin position="130"/>
        <end position="162"/>
    </location>
</feature>
<feature type="compositionally biased region" description="Acidic residues" evidence="2">
    <location>
        <begin position="130"/>
        <end position="148"/>
    </location>
</feature>
<proteinExistence type="predicted"/>
<name>D5ASG9_RHOCB</name>
<evidence type="ECO:0000256" key="2">
    <source>
        <dbReference type="SAM" id="MobiDB-lite"/>
    </source>
</evidence>
<feature type="compositionally biased region" description="Basic and acidic residues" evidence="2">
    <location>
        <begin position="1"/>
        <end position="20"/>
    </location>
</feature>
<feature type="region of interest" description="Disordered" evidence="2">
    <location>
        <begin position="1"/>
        <end position="42"/>
    </location>
</feature>
<dbReference type="Proteomes" id="UP000002361">
    <property type="component" value="Chromosome"/>
</dbReference>
<gene>
    <name evidence="3" type="ordered locus">RCAP_rcc01309</name>
</gene>
<feature type="compositionally biased region" description="Basic residues" evidence="2">
    <location>
        <begin position="239"/>
        <end position="250"/>
    </location>
</feature>
<keyword evidence="1" id="KW-0175">Coiled coil</keyword>
<dbReference type="AlphaFoldDB" id="D5ASG9"/>
<protein>
    <submittedName>
        <fullName evidence="3">Transposase, IS66 family</fullName>
    </submittedName>
</protein>
<organism evidence="3 4">
    <name type="scientific">Rhodobacter capsulatus (strain ATCC BAA-309 / NBRC 16581 / SB1003)</name>
    <dbReference type="NCBI Taxonomy" id="272942"/>
    <lineage>
        <taxon>Bacteria</taxon>
        <taxon>Pseudomonadati</taxon>
        <taxon>Pseudomonadota</taxon>
        <taxon>Alphaproteobacteria</taxon>
        <taxon>Rhodobacterales</taxon>
        <taxon>Rhodobacter group</taxon>
        <taxon>Rhodobacter</taxon>
    </lineage>
</organism>
<dbReference type="KEGG" id="rcp:RCAP_rcc01309"/>
<feature type="region of interest" description="Disordered" evidence="2">
    <location>
        <begin position="202"/>
        <end position="252"/>
    </location>
</feature>
<reference evidence="3 4" key="2">
    <citation type="journal article" date="2010" name="J. Bacteriol.">
        <title>Complete genome sequence of the photosynthetic purple nonsulfur bacterium Rhodobacter capsulatus SB 1003.</title>
        <authorList>
            <person name="Strnad H."/>
            <person name="Lapidus A."/>
            <person name="Paces J."/>
            <person name="Ulbrich P."/>
            <person name="Vlcek C."/>
            <person name="Paces V."/>
            <person name="Haselkorn R."/>
        </authorList>
    </citation>
    <scope>NUCLEOTIDE SEQUENCE [LARGE SCALE GENOMIC DNA]</scope>
    <source>
        <strain evidence="4">ATCC BAA-309 / NBRC 16581 / SB1003</strain>
    </source>
</reference>
<evidence type="ECO:0000256" key="1">
    <source>
        <dbReference type="SAM" id="Coils"/>
    </source>
</evidence>
<evidence type="ECO:0000313" key="4">
    <source>
        <dbReference type="Proteomes" id="UP000002361"/>
    </source>
</evidence>
<accession>D5ASG9</accession>
<feature type="compositionally biased region" description="Low complexity" evidence="2">
    <location>
        <begin position="206"/>
        <end position="238"/>
    </location>
</feature>
<feature type="compositionally biased region" description="Basic residues" evidence="2">
    <location>
        <begin position="152"/>
        <end position="161"/>
    </location>
</feature>
<dbReference type="HOGENOM" id="CLU_930264_0_0_5"/>
<dbReference type="EMBL" id="CP001312">
    <property type="protein sequence ID" value="ADE85060.1"/>
    <property type="molecule type" value="Genomic_DNA"/>
</dbReference>
<feature type="coiled-coil region" evidence="1">
    <location>
        <begin position="91"/>
        <end position="118"/>
    </location>
</feature>
<sequence>MRTPEMADKDQTDEPLKDEILPPEDTAPLGTQETVQTEETVEGELSPMGEIITEITDLLAALPGDCAEIKQGIEECLIDVHLEFEDVVSRESIARRQIATLKRSLRQEKEQAKLLRHKIFVGGSDNNYQDIEDGTLDLPDDDIDEEEETPKARKGKQKRKMPKDIKTIEIKHYPEQTHCPCGGELKEIGHWILSSGSSRSITCGKSTSTSAAPATAAPPARSTSPCPHMPRASSAGGARSRRGPWWRRSARNFTNTRRITASGVAWTTPGSTWRARRLAATRPTSRAFWSRCATNSGGT</sequence>
<evidence type="ECO:0000313" key="3">
    <source>
        <dbReference type="EMBL" id="ADE85060.1"/>
    </source>
</evidence>